<protein>
    <submittedName>
        <fullName evidence="1">Uncharacterized protein</fullName>
    </submittedName>
</protein>
<gene>
    <name evidence="1" type="ORF">METZ01_LOCUS382531</name>
</gene>
<proteinExistence type="predicted"/>
<dbReference type="AlphaFoldDB" id="A0A382U6U0"/>
<sequence>MFLVIILIGFSIVNYYLNREFHILANVDPWREVGTYLRENIKKDDQVINIGGGLSLMYYSRLNDPILGANMVTLKQMKIHENGRVWLIVSNPAHKKEGEEAIQWMNKHYNIIAEKKYYKDSDYIKKTKLFKKEFLEYRIKTYLYGGTNYYNTIMVE</sequence>
<accession>A0A382U6U0</accession>
<evidence type="ECO:0000313" key="1">
    <source>
        <dbReference type="EMBL" id="SVD29677.1"/>
    </source>
</evidence>
<organism evidence="1">
    <name type="scientific">marine metagenome</name>
    <dbReference type="NCBI Taxonomy" id="408172"/>
    <lineage>
        <taxon>unclassified sequences</taxon>
        <taxon>metagenomes</taxon>
        <taxon>ecological metagenomes</taxon>
    </lineage>
</organism>
<dbReference type="EMBL" id="UINC01141750">
    <property type="protein sequence ID" value="SVD29677.1"/>
    <property type="molecule type" value="Genomic_DNA"/>
</dbReference>
<name>A0A382U6U0_9ZZZZ</name>
<reference evidence="1" key="1">
    <citation type="submission" date="2018-05" db="EMBL/GenBank/DDBJ databases">
        <authorList>
            <person name="Lanie J.A."/>
            <person name="Ng W.-L."/>
            <person name="Kazmierczak K.M."/>
            <person name="Andrzejewski T.M."/>
            <person name="Davidsen T.M."/>
            <person name="Wayne K.J."/>
            <person name="Tettelin H."/>
            <person name="Glass J.I."/>
            <person name="Rusch D."/>
            <person name="Podicherti R."/>
            <person name="Tsui H.-C.T."/>
            <person name="Winkler M.E."/>
        </authorList>
    </citation>
    <scope>NUCLEOTIDE SEQUENCE</scope>
</reference>